<dbReference type="Proteomes" id="UP000799779">
    <property type="component" value="Unassembled WGS sequence"/>
</dbReference>
<dbReference type="SUPFAM" id="SSF63829">
    <property type="entry name" value="Calcium-dependent phosphotriesterase"/>
    <property type="match status" value="1"/>
</dbReference>
<protein>
    <submittedName>
        <fullName evidence="2">Uncharacterized protein</fullName>
    </submittedName>
</protein>
<evidence type="ECO:0000256" key="1">
    <source>
        <dbReference type="SAM" id="SignalP"/>
    </source>
</evidence>
<dbReference type="Pfam" id="PF22701">
    <property type="entry name" value="Mala_s_1-like"/>
    <property type="match status" value="1"/>
</dbReference>
<feature type="signal peptide" evidence="1">
    <location>
        <begin position="1"/>
        <end position="21"/>
    </location>
</feature>
<organism evidence="2 3">
    <name type="scientific">Amniculicola lignicola CBS 123094</name>
    <dbReference type="NCBI Taxonomy" id="1392246"/>
    <lineage>
        <taxon>Eukaryota</taxon>
        <taxon>Fungi</taxon>
        <taxon>Dikarya</taxon>
        <taxon>Ascomycota</taxon>
        <taxon>Pezizomycotina</taxon>
        <taxon>Dothideomycetes</taxon>
        <taxon>Pleosporomycetidae</taxon>
        <taxon>Pleosporales</taxon>
        <taxon>Amniculicolaceae</taxon>
        <taxon>Amniculicola</taxon>
    </lineage>
</organism>
<keyword evidence="3" id="KW-1185">Reference proteome</keyword>
<sequence>MSLKASLSLLSVALFPILTACVSLNPYIESRGRKCPPFSGNFTVSAYQLYPENGDFDFNNCVLYTGNLWNSSLGVYDPYRNKIKVVEFEGITHNPDLHLGGVQYNHNTNLLSIVVDAGAAFNTNGQDISGTNYIILWDPRSEKILYQHNLTTLTQGKYGAFQDIEHDPDDNTYVVGTFPSSIVKVSKSGKKVEPWYVNTSVNHTVAGYGGLATKGWTLITNDQQTGSLYRFDMRAKRGTPTLIKVTPPHRFANTDAIQLPRRYKGTVLLVAELGIGFGVYRDKKAYWEEAEFLGLVEWKGDPGFFLTAPLQVGDGVYANLEPFGDPGLNGPGTAGNRTDFLYWDITAKVDELLKNRTSGKDGVSRT</sequence>
<gene>
    <name evidence="2" type="ORF">P154DRAFT_615759</name>
</gene>
<dbReference type="CDD" id="cd12811">
    <property type="entry name" value="MALA"/>
    <property type="match status" value="1"/>
</dbReference>
<name>A0A6A5X2L9_9PLEO</name>
<accession>A0A6A5X2L9</accession>
<dbReference type="AlphaFoldDB" id="A0A6A5X2L9"/>
<feature type="chain" id="PRO_5025585361" evidence="1">
    <location>
        <begin position="22"/>
        <end position="366"/>
    </location>
</feature>
<dbReference type="OrthoDB" id="4434395at2759"/>
<evidence type="ECO:0000313" key="3">
    <source>
        <dbReference type="Proteomes" id="UP000799779"/>
    </source>
</evidence>
<keyword evidence="1" id="KW-0732">Signal</keyword>
<dbReference type="PROSITE" id="PS51257">
    <property type="entry name" value="PROKAR_LIPOPROTEIN"/>
    <property type="match status" value="1"/>
</dbReference>
<evidence type="ECO:0000313" key="2">
    <source>
        <dbReference type="EMBL" id="KAF2005806.1"/>
    </source>
</evidence>
<dbReference type="EMBL" id="ML977561">
    <property type="protein sequence ID" value="KAF2005806.1"/>
    <property type="molecule type" value="Genomic_DNA"/>
</dbReference>
<dbReference type="InterPro" id="IPR054550">
    <property type="entry name" value="Mala_s_1-like"/>
</dbReference>
<proteinExistence type="predicted"/>
<reference evidence="2" key="1">
    <citation type="journal article" date="2020" name="Stud. Mycol.">
        <title>101 Dothideomycetes genomes: a test case for predicting lifestyles and emergence of pathogens.</title>
        <authorList>
            <person name="Haridas S."/>
            <person name="Albert R."/>
            <person name="Binder M."/>
            <person name="Bloem J."/>
            <person name="Labutti K."/>
            <person name="Salamov A."/>
            <person name="Andreopoulos B."/>
            <person name="Baker S."/>
            <person name="Barry K."/>
            <person name="Bills G."/>
            <person name="Bluhm B."/>
            <person name="Cannon C."/>
            <person name="Castanera R."/>
            <person name="Culley D."/>
            <person name="Daum C."/>
            <person name="Ezra D."/>
            <person name="Gonzalez J."/>
            <person name="Henrissat B."/>
            <person name="Kuo A."/>
            <person name="Liang C."/>
            <person name="Lipzen A."/>
            <person name="Lutzoni F."/>
            <person name="Magnuson J."/>
            <person name="Mondo S."/>
            <person name="Nolan M."/>
            <person name="Ohm R."/>
            <person name="Pangilinan J."/>
            <person name="Park H.-J."/>
            <person name="Ramirez L."/>
            <person name="Alfaro M."/>
            <person name="Sun H."/>
            <person name="Tritt A."/>
            <person name="Yoshinaga Y."/>
            <person name="Zwiers L.-H."/>
            <person name="Turgeon B."/>
            <person name="Goodwin S."/>
            <person name="Spatafora J."/>
            <person name="Crous P."/>
            <person name="Grigoriev I."/>
        </authorList>
    </citation>
    <scope>NUCLEOTIDE SEQUENCE</scope>
    <source>
        <strain evidence="2">CBS 123094</strain>
    </source>
</reference>